<evidence type="ECO:0000259" key="3">
    <source>
        <dbReference type="Pfam" id="PF05368"/>
    </source>
</evidence>
<comment type="similarity">
    <text evidence="1">Belongs to the NmrA-type oxidoreductase family.</text>
</comment>
<evidence type="ECO:0000256" key="1">
    <source>
        <dbReference type="ARBA" id="ARBA00006328"/>
    </source>
</evidence>
<name>A0A239THQ5_9STAP</name>
<dbReference type="PANTHER" id="PTHR42748:SF7">
    <property type="entry name" value="NMRA LIKE REDOX SENSOR 1-RELATED"/>
    <property type="match status" value="1"/>
</dbReference>
<dbReference type="CDD" id="cd05251">
    <property type="entry name" value="NmrA_like_SDR_a"/>
    <property type="match status" value="1"/>
</dbReference>
<dbReference type="Pfam" id="PF05368">
    <property type="entry name" value="NmrA"/>
    <property type="match status" value="1"/>
</dbReference>
<dbReference type="AlphaFoldDB" id="A0A239THQ5"/>
<keyword evidence="5" id="KW-1185">Reference proteome</keyword>
<accession>A0A239THQ5</accession>
<dbReference type="PANTHER" id="PTHR42748">
    <property type="entry name" value="NITROGEN METABOLITE REPRESSION PROTEIN NMRA FAMILY MEMBER"/>
    <property type="match status" value="1"/>
</dbReference>
<evidence type="ECO:0000256" key="2">
    <source>
        <dbReference type="ARBA" id="ARBA00022857"/>
    </source>
</evidence>
<dbReference type="RefSeq" id="WP_095103055.1">
    <property type="nucleotide sequence ID" value="NZ_BKAR01000041.1"/>
</dbReference>
<dbReference type="InterPro" id="IPR008030">
    <property type="entry name" value="NmrA-like"/>
</dbReference>
<dbReference type="Gene3D" id="3.40.50.720">
    <property type="entry name" value="NAD(P)-binding Rossmann-like Domain"/>
    <property type="match status" value="1"/>
</dbReference>
<comment type="caution">
    <text evidence="4">The sequence shown here is derived from an EMBL/GenBank/DDBJ whole genome shotgun (WGS) entry which is preliminary data.</text>
</comment>
<dbReference type="InterPro" id="IPR036291">
    <property type="entry name" value="NAD(P)-bd_dom_sf"/>
</dbReference>
<proteinExistence type="inferred from homology"/>
<feature type="domain" description="NmrA-like" evidence="3">
    <location>
        <begin position="1"/>
        <end position="226"/>
    </location>
</feature>
<gene>
    <name evidence="4" type="ORF">SPI02_23150</name>
</gene>
<sequence>MSKSILVIGATGKQGFAVVEALLNKGWQVRAFTRNKENEKLARIESDKLDIFEGDLSNPESIARAMENQYGVYSVQPIIREDPEEELRQGKMIIEEAEDAGVHFVVYRTAGGVNRDRTGPHFEALAQIEDTLKASRLNYAIIKPSFFMDNFLRIVKERGGRLIIPEFINPTIRFAMISSIDIARIAAEIFAHPKKYNHEEIEIASDELMLNEVVAEFVEATGKPATIEGDFVSGTAERSWLEDHGYVVDFDQMDAINPERLKLREWIRRQNF</sequence>
<dbReference type="OrthoDB" id="9794300at2"/>
<dbReference type="SUPFAM" id="SSF51735">
    <property type="entry name" value="NAD(P)-binding Rossmann-fold domains"/>
    <property type="match status" value="1"/>
</dbReference>
<dbReference type="Proteomes" id="UP000321736">
    <property type="component" value="Unassembled WGS sequence"/>
</dbReference>
<evidence type="ECO:0000313" key="4">
    <source>
        <dbReference type="EMBL" id="GEP85730.1"/>
    </source>
</evidence>
<reference evidence="4 5" key="1">
    <citation type="submission" date="2019-07" db="EMBL/GenBank/DDBJ databases">
        <title>Whole genome shotgun sequence of Staphylococcus piscifermentans NBRC 109625.</title>
        <authorList>
            <person name="Hosoyama A."/>
            <person name="Uohara A."/>
            <person name="Ohji S."/>
            <person name="Ichikawa N."/>
        </authorList>
    </citation>
    <scope>NUCLEOTIDE SEQUENCE [LARGE SCALE GENOMIC DNA]</scope>
    <source>
        <strain evidence="4 5">NBRC 109625</strain>
    </source>
</reference>
<dbReference type="EMBL" id="BKAR01000041">
    <property type="protein sequence ID" value="GEP85730.1"/>
    <property type="molecule type" value="Genomic_DNA"/>
</dbReference>
<organism evidence="4 5">
    <name type="scientific">Staphylococcus piscifermentans</name>
    <dbReference type="NCBI Taxonomy" id="70258"/>
    <lineage>
        <taxon>Bacteria</taxon>
        <taxon>Bacillati</taxon>
        <taxon>Bacillota</taxon>
        <taxon>Bacilli</taxon>
        <taxon>Bacillales</taxon>
        <taxon>Staphylococcaceae</taxon>
        <taxon>Staphylococcus</taxon>
    </lineage>
</organism>
<evidence type="ECO:0000313" key="5">
    <source>
        <dbReference type="Proteomes" id="UP000321736"/>
    </source>
</evidence>
<dbReference type="Gene3D" id="3.90.25.10">
    <property type="entry name" value="UDP-galactose 4-epimerase, domain 1"/>
    <property type="match status" value="1"/>
</dbReference>
<keyword evidence="2" id="KW-0521">NADP</keyword>
<dbReference type="InterPro" id="IPR051164">
    <property type="entry name" value="NmrA-like_oxidored"/>
</dbReference>
<protein>
    <recommendedName>
        <fullName evidence="3">NmrA-like domain-containing protein</fullName>
    </recommendedName>
</protein>